<feature type="compositionally biased region" description="Polar residues" evidence="1">
    <location>
        <begin position="484"/>
        <end position="494"/>
    </location>
</feature>
<evidence type="ECO:0000256" key="1">
    <source>
        <dbReference type="SAM" id="MobiDB-lite"/>
    </source>
</evidence>
<feature type="chain" id="PRO_5008099452" evidence="3">
    <location>
        <begin position="30"/>
        <end position="514"/>
    </location>
</feature>
<name>A0A179BNA8_ACIFR</name>
<dbReference type="AlphaFoldDB" id="A0A179BNA8"/>
<feature type="region of interest" description="Disordered" evidence="1">
    <location>
        <begin position="451"/>
        <end position="514"/>
    </location>
</feature>
<feature type="compositionally biased region" description="Low complexity" evidence="1">
    <location>
        <begin position="451"/>
        <end position="476"/>
    </location>
</feature>
<feature type="transmembrane region" description="Helical" evidence="2">
    <location>
        <begin position="351"/>
        <end position="372"/>
    </location>
</feature>
<feature type="compositionally biased region" description="Low complexity" evidence="1">
    <location>
        <begin position="499"/>
        <end position="508"/>
    </location>
</feature>
<evidence type="ECO:0000256" key="2">
    <source>
        <dbReference type="SAM" id="Phobius"/>
    </source>
</evidence>
<accession>A0A179BNA8</accession>
<keyword evidence="2" id="KW-0812">Transmembrane</keyword>
<comment type="caution">
    <text evidence="4">The sequence shown here is derived from an EMBL/GenBank/DDBJ whole genome shotgun (WGS) entry which is preliminary data.</text>
</comment>
<evidence type="ECO:0000313" key="5">
    <source>
        <dbReference type="Proteomes" id="UP000078302"/>
    </source>
</evidence>
<dbReference type="Proteomes" id="UP000078302">
    <property type="component" value="Unassembled WGS sequence"/>
</dbReference>
<feature type="transmembrane region" description="Helical" evidence="2">
    <location>
        <begin position="325"/>
        <end position="344"/>
    </location>
</feature>
<dbReference type="EMBL" id="LVXZ01000013">
    <property type="protein sequence ID" value="OAP93247.1"/>
    <property type="molecule type" value="Genomic_DNA"/>
</dbReference>
<keyword evidence="2" id="KW-1133">Transmembrane helix</keyword>
<keyword evidence="3" id="KW-0732">Signal</keyword>
<protein>
    <submittedName>
        <fullName evidence="4">Uncharacterized protein</fullName>
    </submittedName>
</protein>
<feature type="signal peptide" evidence="3">
    <location>
        <begin position="1"/>
        <end position="29"/>
    </location>
</feature>
<dbReference type="OrthoDB" id="5298445at2"/>
<sequence length="514" mass="52531">MLNKKVQKALTIAVLSAIGVAMPLEQVYAATSGMNWSQQSTFSASPGINQIFSGLKDDHIYVGSNLGAAVAAVRLNANQIKALTGSGQTFNMPWNTPVVFATYDPGTTSGTIFVTRLIKQPDGAGIIELAQFSPTMGGVFAADFENTNPFWQFAANQNGNGAAPDPGAFVSITSAAFYTAVGLVMQHVNSTIGWIATDNNNAHMSTSSSSSFITATVTHKETVMTSPTWTAVVPQGATPGTDYGYLLPIPSSAASTAEGAIALENADTNAHTIGGLTSATAQFGSDYYGQLEVNGGYAYVPAGNGATLPTAAFESFFHSTQHTGFMGWIMDVILAVLTVVTYGAAAPLLGIALTGVAAATAAAAGFITGMVFDVATQGTLGVATMQEHIVGGNCGHQAGACFSAPAVNMSAAYNSAQNYGGYSEGYINVDSNPTQSTGQWDYQPAAAAATETNPNQAQGGFGQGYQQTQASAAQAQKGEDLQALSGQVQQTGSGLASFGSGSTSTITGAQPAPQ</sequence>
<proteinExistence type="predicted"/>
<keyword evidence="2" id="KW-0472">Membrane</keyword>
<organism evidence="4 5">
    <name type="scientific">Acidithiobacillus ferrooxidans</name>
    <name type="common">Thiobacillus ferrooxidans</name>
    <dbReference type="NCBI Taxonomy" id="920"/>
    <lineage>
        <taxon>Bacteria</taxon>
        <taxon>Pseudomonadati</taxon>
        <taxon>Pseudomonadota</taxon>
        <taxon>Acidithiobacillia</taxon>
        <taxon>Acidithiobacillales</taxon>
        <taxon>Acidithiobacillaceae</taxon>
        <taxon>Acidithiobacillus</taxon>
    </lineage>
</organism>
<evidence type="ECO:0000256" key="3">
    <source>
        <dbReference type="SAM" id="SignalP"/>
    </source>
</evidence>
<gene>
    <name evidence="4" type="ORF">A4H96_01425</name>
</gene>
<dbReference type="RefSeq" id="WP_064217936.1">
    <property type="nucleotide sequence ID" value="NZ_LVXZ01000013.1"/>
</dbReference>
<reference evidence="4 5" key="1">
    <citation type="submission" date="2016-04" db="EMBL/GenBank/DDBJ databases">
        <title>Acidithiobacillus ferrooxidans genome sequencing and assembly.</title>
        <authorList>
            <person name="Zhou Z."/>
        </authorList>
    </citation>
    <scope>NUCLEOTIDE SEQUENCE [LARGE SCALE GENOMIC DNA]</scope>
    <source>
        <strain evidence="4 5">BY0502</strain>
    </source>
</reference>
<keyword evidence="5" id="KW-1185">Reference proteome</keyword>
<evidence type="ECO:0000313" key="4">
    <source>
        <dbReference type="EMBL" id="OAP93247.1"/>
    </source>
</evidence>